<keyword evidence="2" id="KW-1185">Reference proteome</keyword>
<sequence>MAVTLDMADDFNPSPAPTKPIVTQNQTRSLLLAPPSIAAHEEKLRDLFTTFDRTTTDLQMLDRLSAGFVPLPADTYDLVLVLTDANGARRDEALRLLTRDVYTALVPAMKAGGKLQLQAGSLGANEGLEAILAGLVEKDGGFEKQVFQSVAVPLKLGGGKKKAKKETAPATNGASNGISNGINGVHSNGVGFTNGTNGVGFVDGDELIDEDDLLSEDDMKRPLQTASNCQPEKAKKRRRPCKDCTCGLAEKLDKEDQDRQEQATKDLNVLKLQADDLNDEMDFTVQGKTSSCNSCSLGDAFRCSTCPYIGLPPFKPGEEVKIMNDTIQL</sequence>
<reference evidence="1 2" key="1">
    <citation type="journal article" date="2023" name="ACS Omega">
        <title>Identification of the Neoaspergillic Acid Biosynthesis Gene Cluster by Establishing an In Vitro CRISPR-Ribonucleoprotein Genetic System in Aspergillus melleus.</title>
        <authorList>
            <person name="Yuan B."/>
            <person name="Grau M.F."/>
            <person name="Murata R.M."/>
            <person name="Torok T."/>
            <person name="Venkateswaran K."/>
            <person name="Stajich J.E."/>
            <person name="Wang C.C.C."/>
        </authorList>
    </citation>
    <scope>NUCLEOTIDE SEQUENCE [LARGE SCALE GENOMIC DNA]</scope>
    <source>
        <strain evidence="1 2">IMV 1140</strain>
    </source>
</reference>
<evidence type="ECO:0000313" key="1">
    <source>
        <dbReference type="EMBL" id="KAK1141149.1"/>
    </source>
</evidence>
<comment type="caution">
    <text evidence="1">The sequence shown here is derived from an EMBL/GenBank/DDBJ whole genome shotgun (WGS) entry which is preliminary data.</text>
</comment>
<organism evidence="1 2">
    <name type="scientific">Aspergillus melleus</name>
    <dbReference type="NCBI Taxonomy" id="138277"/>
    <lineage>
        <taxon>Eukaryota</taxon>
        <taxon>Fungi</taxon>
        <taxon>Dikarya</taxon>
        <taxon>Ascomycota</taxon>
        <taxon>Pezizomycotina</taxon>
        <taxon>Eurotiomycetes</taxon>
        <taxon>Eurotiomycetidae</taxon>
        <taxon>Eurotiales</taxon>
        <taxon>Aspergillaceae</taxon>
        <taxon>Aspergillus</taxon>
        <taxon>Aspergillus subgen. Circumdati</taxon>
    </lineage>
</organism>
<evidence type="ECO:0000313" key="2">
    <source>
        <dbReference type="Proteomes" id="UP001177260"/>
    </source>
</evidence>
<proteinExistence type="predicted"/>
<gene>
    <name evidence="1" type="primary">DRE2</name>
    <name evidence="1" type="ORF">N8T08_009316</name>
</gene>
<accession>A0ACC3AUH6</accession>
<name>A0ACC3AUH6_9EURO</name>
<dbReference type="Proteomes" id="UP001177260">
    <property type="component" value="Unassembled WGS sequence"/>
</dbReference>
<dbReference type="EMBL" id="JAOPJF010000068">
    <property type="protein sequence ID" value="KAK1141149.1"/>
    <property type="molecule type" value="Genomic_DNA"/>
</dbReference>
<protein>
    <submittedName>
        <fullName evidence="1">Electron carrier</fullName>
    </submittedName>
</protein>